<proteinExistence type="predicted"/>
<dbReference type="Proteomes" id="UP001549098">
    <property type="component" value="Unassembled WGS sequence"/>
</dbReference>
<gene>
    <name evidence="1" type="ORF">ABID47_005014</name>
</gene>
<sequence length="50" mass="5927">MRIIKTHQDFQFLCRAGALTEALLDQIEDYFLQLRNELEDDADKVLRGWS</sequence>
<comment type="caution">
    <text evidence="1">The sequence shown here is derived from an EMBL/GenBank/DDBJ whole genome shotgun (WGS) entry which is preliminary data.</text>
</comment>
<dbReference type="EMBL" id="JBEPLV010000006">
    <property type="protein sequence ID" value="MET3548384.1"/>
    <property type="molecule type" value="Genomic_DNA"/>
</dbReference>
<protein>
    <recommendedName>
        <fullName evidence="3">Z-ring formation inhibitor MciZ</fullName>
    </recommendedName>
</protein>
<evidence type="ECO:0000313" key="1">
    <source>
        <dbReference type="EMBL" id="MET3548384.1"/>
    </source>
</evidence>
<reference evidence="1 2" key="1">
    <citation type="submission" date="2024-06" db="EMBL/GenBank/DDBJ databases">
        <title>Genomic Encyclopedia of Type Strains, Phase IV (KMG-IV): sequencing the most valuable type-strain genomes for metagenomic binning, comparative biology and taxonomic classification.</title>
        <authorList>
            <person name="Goeker M."/>
        </authorList>
    </citation>
    <scope>NUCLEOTIDE SEQUENCE [LARGE SCALE GENOMIC DNA]</scope>
    <source>
        <strain evidence="1 2">DSM 17253</strain>
    </source>
</reference>
<accession>A0ABV2F9D9</accession>
<organism evidence="1 2">
    <name type="scientific">Paenibacillus favisporus</name>
    <dbReference type="NCBI Taxonomy" id="221028"/>
    <lineage>
        <taxon>Bacteria</taxon>
        <taxon>Bacillati</taxon>
        <taxon>Bacillota</taxon>
        <taxon>Bacilli</taxon>
        <taxon>Bacillales</taxon>
        <taxon>Paenibacillaceae</taxon>
        <taxon>Paenibacillus</taxon>
    </lineage>
</organism>
<keyword evidence="2" id="KW-1185">Reference proteome</keyword>
<name>A0ABV2F9D9_9BACL</name>
<evidence type="ECO:0000313" key="2">
    <source>
        <dbReference type="Proteomes" id="UP001549098"/>
    </source>
</evidence>
<evidence type="ECO:0008006" key="3">
    <source>
        <dbReference type="Google" id="ProtNLM"/>
    </source>
</evidence>